<dbReference type="Pfam" id="PF03029">
    <property type="entry name" value="ATP_bind_1"/>
    <property type="match status" value="1"/>
</dbReference>
<organism evidence="8 9">
    <name type="scientific">Bathycoccus prasinos</name>
    <dbReference type="NCBI Taxonomy" id="41875"/>
    <lineage>
        <taxon>Eukaryota</taxon>
        <taxon>Viridiplantae</taxon>
        <taxon>Chlorophyta</taxon>
        <taxon>Mamiellophyceae</taxon>
        <taxon>Mamiellales</taxon>
        <taxon>Bathycoccaceae</taxon>
        <taxon>Bathycoccus</taxon>
    </lineage>
</organism>
<comment type="function">
    <text evidence="6">Small GTPase required for proper nuclear import of RNA polymerase II and III (RNAPII and RNAPIII). May act at an RNAP assembly step prior to nuclear import.</text>
</comment>
<proteinExistence type="inferred from homology"/>
<comment type="similarity">
    <text evidence="1 6">Belongs to the GPN-loop GTPase family.</text>
</comment>
<evidence type="ECO:0000256" key="7">
    <source>
        <dbReference type="SAM" id="MobiDB-lite"/>
    </source>
</evidence>
<dbReference type="GO" id="GO:0003924">
    <property type="term" value="F:GTPase activity"/>
    <property type="evidence" value="ECO:0007669"/>
    <property type="project" value="TreeGrafter"/>
</dbReference>
<dbReference type="EMBL" id="FO082276">
    <property type="protein sequence ID" value="CCO15778.1"/>
    <property type="molecule type" value="Genomic_DNA"/>
</dbReference>
<dbReference type="CDD" id="cd17872">
    <property type="entry name" value="GPN3"/>
    <property type="match status" value="1"/>
</dbReference>
<dbReference type="SUPFAM" id="SSF52540">
    <property type="entry name" value="P-loop containing nucleoside triphosphate hydrolases"/>
    <property type="match status" value="1"/>
</dbReference>
<name>K8F2L8_9CHLO</name>
<keyword evidence="5 6" id="KW-0342">GTP-binding</keyword>
<accession>K8F2L8</accession>
<evidence type="ECO:0000256" key="4">
    <source>
        <dbReference type="ARBA" id="ARBA00022801"/>
    </source>
</evidence>
<comment type="subunit">
    <text evidence="6">Binds to RNA polymerase II (RNAPII).</text>
</comment>
<dbReference type="FunFam" id="3.40.50.300:FF:000552">
    <property type="entry name" value="GPN-loop GTPase 3"/>
    <property type="match status" value="1"/>
</dbReference>
<sequence>MPYAQLVIGPAGSGKSTYVETIFQHCSALGQRRHCINLDPAADQFNYPVTADVKDLITVDDVMDELDLGPNGGLMYCMEYLEDNLDDWLSEALEGFGEDDCVIFDCPGQIELYSHHTCFRTFVDKLRDWGWQTVAVYILDSTFITDGAKFIAGCLQAQSAMMLLELPHVNVLSKADLLEDQSVLEPYLWPDHSRLAEELNESMPSEYRKLNTMLAQLMDDYSLIAFAKLDISDEECVADVLYRVDNAIQFGEDADVKTSRDLELGDEQSGQLPEGYYD</sequence>
<dbReference type="KEGG" id="bpg:Bathy03g00510"/>
<evidence type="ECO:0000256" key="2">
    <source>
        <dbReference type="ARBA" id="ARBA00014587"/>
    </source>
</evidence>
<dbReference type="OrthoDB" id="5839at2759"/>
<dbReference type="InterPro" id="IPR004130">
    <property type="entry name" value="Gpn"/>
</dbReference>
<dbReference type="RefSeq" id="XP_007514341.1">
    <property type="nucleotide sequence ID" value="XM_007514279.1"/>
</dbReference>
<evidence type="ECO:0000313" key="9">
    <source>
        <dbReference type="Proteomes" id="UP000198341"/>
    </source>
</evidence>
<keyword evidence="4 6" id="KW-0378">Hydrolase</keyword>
<evidence type="ECO:0000256" key="5">
    <source>
        <dbReference type="ARBA" id="ARBA00023134"/>
    </source>
</evidence>
<dbReference type="PANTHER" id="PTHR21231">
    <property type="entry name" value="XPA-BINDING PROTEIN 1-RELATED"/>
    <property type="match status" value="1"/>
</dbReference>
<gene>
    <name evidence="8" type="ORF">Bathy03g00510</name>
</gene>
<feature type="region of interest" description="Disordered" evidence="7">
    <location>
        <begin position="259"/>
        <end position="278"/>
    </location>
</feature>
<dbReference type="Proteomes" id="UP000198341">
    <property type="component" value="Chromosome 3"/>
</dbReference>
<evidence type="ECO:0000313" key="8">
    <source>
        <dbReference type="EMBL" id="CCO15778.1"/>
    </source>
</evidence>
<reference evidence="8 9" key="1">
    <citation type="submission" date="2011-10" db="EMBL/GenBank/DDBJ databases">
        <authorList>
            <person name="Genoscope - CEA"/>
        </authorList>
    </citation>
    <scope>NUCLEOTIDE SEQUENCE [LARGE SCALE GENOMIC DNA]</scope>
    <source>
        <strain evidence="8 9">RCC 1105</strain>
    </source>
</reference>
<evidence type="ECO:0000256" key="1">
    <source>
        <dbReference type="ARBA" id="ARBA00005290"/>
    </source>
</evidence>
<keyword evidence="3 6" id="KW-0547">Nucleotide-binding</keyword>
<evidence type="ECO:0000256" key="3">
    <source>
        <dbReference type="ARBA" id="ARBA00022741"/>
    </source>
</evidence>
<evidence type="ECO:0000256" key="6">
    <source>
        <dbReference type="RuleBase" id="RU365059"/>
    </source>
</evidence>
<dbReference type="AlphaFoldDB" id="K8F2L8"/>
<dbReference type="GO" id="GO:0005525">
    <property type="term" value="F:GTP binding"/>
    <property type="evidence" value="ECO:0007669"/>
    <property type="project" value="UniProtKB-KW"/>
</dbReference>
<dbReference type="InterPro" id="IPR027417">
    <property type="entry name" value="P-loop_NTPase"/>
</dbReference>
<dbReference type="Gene3D" id="3.40.50.300">
    <property type="entry name" value="P-loop containing nucleotide triphosphate hydrolases"/>
    <property type="match status" value="1"/>
</dbReference>
<dbReference type="GeneID" id="19016589"/>
<dbReference type="PANTHER" id="PTHR21231:SF7">
    <property type="entry name" value="GPN-LOOP GTPASE 3"/>
    <property type="match status" value="1"/>
</dbReference>
<dbReference type="eggNOG" id="KOG1534">
    <property type="taxonomic scope" value="Eukaryota"/>
</dbReference>
<dbReference type="InterPro" id="IPR030228">
    <property type="entry name" value="Gpn3"/>
</dbReference>
<dbReference type="STRING" id="41875.K8F2L8"/>
<keyword evidence="9" id="KW-1185">Reference proteome</keyword>
<protein>
    <recommendedName>
        <fullName evidence="2 6">GPN-loop GTPase 3</fullName>
    </recommendedName>
</protein>